<dbReference type="Proteomes" id="UP000509371">
    <property type="component" value="Chromosome"/>
</dbReference>
<dbReference type="KEGG" id="mpri:MP3633_3234"/>
<evidence type="ECO:0000256" key="1">
    <source>
        <dbReference type="ARBA" id="ARBA00022679"/>
    </source>
</evidence>
<keyword evidence="2" id="KW-1133">Transmembrane helix</keyword>
<evidence type="ECO:0000313" key="4">
    <source>
        <dbReference type="EMBL" id="QKK81961.1"/>
    </source>
</evidence>
<dbReference type="PANTHER" id="PTHR46401">
    <property type="entry name" value="GLYCOSYLTRANSFERASE WBBK-RELATED"/>
    <property type="match status" value="1"/>
</dbReference>
<reference evidence="4 5" key="1">
    <citation type="submission" date="2020-06" db="EMBL/GenBank/DDBJ databases">
        <authorList>
            <person name="Voronona O.L."/>
            <person name="Aksenova E.I."/>
            <person name="Kunda M.S."/>
            <person name="Semenov A.N."/>
            <person name="Ryzhova N."/>
        </authorList>
    </citation>
    <scope>NUCLEOTIDE SEQUENCE [LARGE SCALE GENOMIC DNA]</scope>
    <source>
        <strain evidence="4 5">MPKMM3633</strain>
    </source>
</reference>
<dbReference type="EMBL" id="CP054301">
    <property type="protein sequence ID" value="QKK81961.1"/>
    <property type="molecule type" value="Genomic_DNA"/>
</dbReference>
<evidence type="ECO:0000259" key="3">
    <source>
        <dbReference type="Pfam" id="PF00534"/>
    </source>
</evidence>
<dbReference type="SUPFAM" id="SSF53756">
    <property type="entry name" value="UDP-Glycosyltransferase/glycogen phosphorylase"/>
    <property type="match status" value="1"/>
</dbReference>
<proteinExistence type="predicted"/>
<dbReference type="InterPro" id="IPR001296">
    <property type="entry name" value="Glyco_trans_1"/>
</dbReference>
<dbReference type="AlphaFoldDB" id="A0A859D4Q2"/>
<sequence length="408" mass="47544">MIKNNKTIWYISKYANLRKYGADTRQIYFCKEFYKKGCNVTLFISNSSHLYNGLPMFSGYFKEEIHEGVNVVWLNTIKYKEPSSLLRVLSWFHFELLVLVYGVFKKKKKPDVVICSSLSILSIISGLFFKVIYHNKVIFEIRDIWPQSLIELRGMKKNHPLVIFLSFIEKIGYKYSDVIVGTMPKLHIHVQEKIKKNKKVIYIPHGVSLNFYEEQQEKIQSEYIDKYFSKNMSNLVYAGSFNKAYDLMQFIQLARESEGKNNLNFIFIGDGVLKKELITLSKSLSNVTIAPKVSREKLYSVLENADILLHSFSKKNVFRFGVSPNKFIDYMYAGKPIICIGDVYCPMLLESGSGIVIHPDHLNVFYDKVNFYLSMSENMKKALASQAKKYISEELCYKKLACRYFKLF</sequence>
<dbReference type="RefSeq" id="WP_176336282.1">
    <property type="nucleotide sequence ID" value="NZ_BAAAEF010000032.1"/>
</dbReference>
<dbReference type="CDD" id="cd03794">
    <property type="entry name" value="GT4_WbuB-like"/>
    <property type="match status" value="1"/>
</dbReference>
<dbReference type="PANTHER" id="PTHR46401:SF2">
    <property type="entry name" value="GLYCOSYLTRANSFERASE WBBK-RELATED"/>
    <property type="match status" value="1"/>
</dbReference>
<evidence type="ECO:0000313" key="5">
    <source>
        <dbReference type="Proteomes" id="UP000509371"/>
    </source>
</evidence>
<keyword evidence="1" id="KW-0808">Transferase</keyword>
<dbReference type="Pfam" id="PF00534">
    <property type="entry name" value="Glycos_transf_1"/>
    <property type="match status" value="1"/>
</dbReference>
<feature type="domain" description="Glycosyl transferase family 1" evidence="3">
    <location>
        <begin position="234"/>
        <end position="389"/>
    </location>
</feature>
<keyword evidence="2" id="KW-0472">Membrane</keyword>
<name>A0A859D4Q2_9GAMM</name>
<accession>A0A859D4Q2</accession>
<feature type="transmembrane region" description="Helical" evidence="2">
    <location>
        <begin position="111"/>
        <end position="133"/>
    </location>
</feature>
<organism evidence="4 5">
    <name type="scientific">Marinomonas primoryensis</name>
    <dbReference type="NCBI Taxonomy" id="178399"/>
    <lineage>
        <taxon>Bacteria</taxon>
        <taxon>Pseudomonadati</taxon>
        <taxon>Pseudomonadota</taxon>
        <taxon>Gammaproteobacteria</taxon>
        <taxon>Oceanospirillales</taxon>
        <taxon>Oceanospirillaceae</taxon>
        <taxon>Marinomonas</taxon>
    </lineage>
</organism>
<protein>
    <recommendedName>
        <fullName evidence="3">Glycosyl transferase family 1 domain-containing protein</fullName>
    </recommendedName>
</protein>
<gene>
    <name evidence="4" type="ORF">MP3633_3234</name>
</gene>
<dbReference type="GO" id="GO:0009103">
    <property type="term" value="P:lipopolysaccharide biosynthetic process"/>
    <property type="evidence" value="ECO:0007669"/>
    <property type="project" value="TreeGrafter"/>
</dbReference>
<dbReference type="Gene3D" id="3.40.50.2000">
    <property type="entry name" value="Glycogen Phosphorylase B"/>
    <property type="match status" value="2"/>
</dbReference>
<dbReference type="GO" id="GO:0016757">
    <property type="term" value="F:glycosyltransferase activity"/>
    <property type="evidence" value="ECO:0007669"/>
    <property type="project" value="InterPro"/>
</dbReference>
<keyword evidence="2" id="KW-0812">Transmembrane</keyword>
<evidence type="ECO:0000256" key="2">
    <source>
        <dbReference type="SAM" id="Phobius"/>
    </source>
</evidence>